<protein>
    <submittedName>
        <fullName evidence="4">Uncharacterized protein</fullName>
    </submittedName>
</protein>
<accession>A0A8D0CQX3</accession>
<comment type="similarity">
    <text evidence="2">Belongs to the eukaryotic/archaeal RNase P protein component 3 family.</text>
</comment>
<dbReference type="GeneTree" id="ENSGT00390000000883"/>
<evidence type="ECO:0000256" key="3">
    <source>
        <dbReference type="ARBA" id="ARBA00022694"/>
    </source>
</evidence>
<dbReference type="InterPro" id="IPR002738">
    <property type="entry name" value="RNase_P_p30"/>
</dbReference>
<proteinExistence type="inferred from homology"/>
<evidence type="ECO:0000313" key="4">
    <source>
        <dbReference type="Ensembl" id="ENSSLUP00000008816.1"/>
    </source>
</evidence>
<reference evidence="4" key="2">
    <citation type="submission" date="2025-09" db="UniProtKB">
        <authorList>
            <consortium name="Ensembl"/>
        </authorList>
    </citation>
    <scope>IDENTIFICATION</scope>
</reference>
<dbReference type="PANTHER" id="PTHR13031">
    <property type="entry name" value="RIBONUCLEASE P SUBUNIT P30"/>
    <property type="match status" value="1"/>
</dbReference>
<evidence type="ECO:0000256" key="1">
    <source>
        <dbReference type="ARBA" id="ARBA00004123"/>
    </source>
</evidence>
<reference evidence="4" key="1">
    <citation type="submission" date="2025-08" db="UniProtKB">
        <authorList>
            <consortium name="Ensembl"/>
        </authorList>
    </citation>
    <scope>IDENTIFICATION</scope>
</reference>
<dbReference type="GO" id="GO:0003723">
    <property type="term" value="F:RNA binding"/>
    <property type="evidence" value="ECO:0007669"/>
    <property type="project" value="TreeGrafter"/>
</dbReference>
<dbReference type="Gene3D" id="3.20.20.140">
    <property type="entry name" value="Metal-dependent hydrolases"/>
    <property type="match status" value="1"/>
</dbReference>
<name>A0A8D0CQX3_SANLU</name>
<dbReference type="AlphaFoldDB" id="A0A8D0CQX3"/>
<dbReference type="Pfam" id="PF01876">
    <property type="entry name" value="RNase_P_p30"/>
    <property type="match status" value="1"/>
</dbReference>
<keyword evidence="5" id="KW-1185">Reference proteome</keyword>
<dbReference type="GO" id="GO:0008033">
    <property type="term" value="P:tRNA processing"/>
    <property type="evidence" value="ECO:0007669"/>
    <property type="project" value="UniProtKB-KW"/>
</dbReference>
<dbReference type="GO" id="GO:0005655">
    <property type="term" value="C:nucleolar ribonuclease P complex"/>
    <property type="evidence" value="ECO:0007669"/>
    <property type="project" value="TreeGrafter"/>
</dbReference>
<dbReference type="Proteomes" id="UP000694568">
    <property type="component" value="Unplaced"/>
</dbReference>
<dbReference type="SUPFAM" id="SSF89550">
    <property type="entry name" value="PHP domain-like"/>
    <property type="match status" value="1"/>
</dbReference>
<dbReference type="InterPro" id="IPR016195">
    <property type="entry name" value="Pol/histidinol_Pase-like"/>
</dbReference>
<keyword evidence="3" id="KW-0819">tRNA processing</keyword>
<gene>
    <name evidence="4" type="primary">LOC116035807</name>
</gene>
<organism evidence="4 5">
    <name type="scientific">Sander lucioperca</name>
    <name type="common">Pike-perch</name>
    <name type="synonym">Perca lucioperca</name>
    <dbReference type="NCBI Taxonomy" id="283035"/>
    <lineage>
        <taxon>Eukaryota</taxon>
        <taxon>Metazoa</taxon>
        <taxon>Chordata</taxon>
        <taxon>Craniata</taxon>
        <taxon>Vertebrata</taxon>
        <taxon>Euteleostomi</taxon>
        <taxon>Actinopterygii</taxon>
        <taxon>Neopterygii</taxon>
        <taxon>Teleostei</taxon>
        <taxon>Neoteleostei</taxon>
        <taxon>Acanthomorphata</taxon>
        <taxon>Eupercaria</taxon>
        <taxon>Perciformes</taxon>
        <taxon>Percoidei</taxon>
        <taxon>Percidae</taxon>
        <taxon>Luciopercinae</taxon>
        <taxon>Sander</taxon>
    </lineage>
</organism>
<comment type="subcellular location">
    <subcellularLocation>
        <location evidence="1">Nucleus</location>
    </subcellularLocation>
</comment>
<dbReference type="Ensembl" id="ENSSLUT00000009101.1">
    <property type="protein sequence ID" value="ENSSLUP00000008816.1"/>
    <property type="gene ID" value="ENSSLUG00000004156.1"/>
</dbReference>
<evidence type="ECO:0000256" key="2">
    <source>
        <dbReference type="ARBA" id="ARBA00007331"/>
    </source>
</evidence>
<sequence>TRRRYTIANAVCLMDTCKGKSVILSSAAEKPLELRGPCDITNLGLLFVLSDGEAKEVVSSTCRSVVIHAETRKTASGIIYREELQRFAACRL</sequence>
<evidence type="ECO:0000313" key="5">
    <source>
        <dbReference type="Proteomes" id="UP000694568"/>
    </source>
</evidence>
<dbReference type="PANTHER" id="PTHR13031:SF0">
    <property type="entry name" value="RIBONUCLEASE P PROTEIN SUBUNIT P30"/>
    <property type="match status" value="1"/>
</dbReference>